<dbReference type="PANTHER" id="PTHR40053:SF1">
    <property type="entry name" value="SPORULATION-CONTROL PROTEIN SPO0M"/>
    <property type="match status" value="1"/>
</dbReference>
<dbReference type="PANTHER" id="PTHR40053">
    <property type="entry name" value="SPORULATION-CONTROL PROTEIN SPO0M"/>
    <property type="match status" value="1"/>
</dbReference>
<dbReference type="RefSeq" id="WP_226539623.1">
    <property type="nucleotide sequence ID" value="NZ_CP129013.1"/>
</dbReference>
<gene>
    <name evidence="1" type="ORF">LC087_03855</name>
</gene>
<accession>A0ABY9JVB0</accession>
<dbReference type="Proteomes" id="UP001197974">
    <property type="component" value="Chromosome"/>
</dbReference>
<sequence>MSFFNKMLATIGIGSAKVDTKLKKGTLAQGEKIEGVVEITGGSIEQQIDEIYLTLITNYIKEVDDKKFTEHAVISKVKINEPFVITANETKSIPFSFMLPYDTPITIGKTRVWINTGLDIKGAVDPSDKDYVKVVPNPLMNAVLNSIEEIGFSLREIENEVASYRLRKRLPFVQEFEFYPTRGEFRGRLDELEVVFFQKNDREIDILMEIDRKARGLAGLLSEALETDETHIKLTVTSNDLDFLTEKISQIIRSYS</sequence>
<reference evidence="1 2" key="1">
    <citation type="submission" date="2023-06" db="EMBL/GenBank/DDBJ databases">
        <title>Five Gram-positive bacteria isolated from mangrove sediments in Shenzhen, Guangdong, China.</title>
        <authorList>
            <person name="Yu S."/>
            <person name="Zheng W."/>
            <person name="Huang Y."/>
        </authorList>
    </citation>
    <scope>NUCLEOTIDE SEQUENCE [LARGE SCALE GENOMIC DNA]</scope>
    <source>
        <strain evidence="1 2">SaN35-3</strain>
    </source>
</reference>
<name>A0ABY9JVB0_9BACI</name>
<keyword evidence="2" id="KW-1185">Reference proteome</keyword>
<protein>
    <submittedName>
        <fullName evidence="1">Sporulation protein</fullName>
    </submittedName>
</protein>
<dbReference type="InterPro" id="IPR009776">
    <property type="entry name" value="Spore_0_M"/>
</dbReference>
<organism evidence="1 2">
    <name type="scientific">Bacillus carboniphilus</name>
    <dbReference type="NCBI Taxonomy" id="86663"/>
    <lineage>
        <taxon>Bacteria</taxon>
        <taxon>Bacillati</taxon>
        <taxon>Bacillota</taxon>
        <taxon>Bacilli</taxon>
        <taxon>Bacillales</taxon>
        <taxon>Bacillaceae</taxon>
        <taxon>Bacillus</taxon>
    </lineage>
</organism>
<evidence type="ECO:0000313" key="1">
    <source>
        <dbReference type="EMBL" id="WLR43332.1"/>
    </source>
</evidence>
<dbReference type="Pfam" id="PF07070">
    <property type="entry name" value="Spo0M"/>
    <property type="match status" value="1"/>
</dbReference>
<dbReference type="EMBL" id="CP129013">
    <property type="protein sequence ID" value="WLR43332.1"/>
    <property type="molecule type" value="Genomic_DNA"/>
</dbReference>
<evidence type="ECO:0000313" key="2">
    <source>
        <dbReference type="Proteomes" id="UP001197974"/>
    </source>
</evidence>
<proteinExistence type="predicted"/>